<comment type="caution">
    <text evidence="2">The sequence shown here is derived from an EMBL/GenBank/DDBJ whole genome shotgun (WGS) entry which is preliminary data.</text>
</comment>
<feature type="region of interest" description="Disordered" evidence="1">
    <location>
        <begin position="1"/>
        <end position="28"/>
    </location>
</feature>
<organism evidence="2 3">
    <name type="scientific">Blattamonas nauphoetae</name>
    <dbReference type="NCBI Taxonomy" id="2049346"/>
    <lineage>
        <taxon>Eukaryota</taxon>
        <taxon>Metamonada</taxon>
        <taxon>Preaxostyla</taxon>
        <taxon>Oxymonadida</taxon>
        <taxon>Blattamonas</taxon>
    </lineage>
</organism>
<evidence type="ECO:0000313" key="3">
    <source>
        <dbReference type="Proteomes" id="UP001281761"/>
    </source>
</evidence>
<keyword evidence="3" id="KW-1185">Reference proteome</keyword>
<evidence type="ECO:0000256" key="1">
    <source>
        <dbReference type="SAM" id="MobiDB-lite"/>
    </source>
</evidence>
<feature type="compositionally biased region" description="Polar residues" evidence="1">
    <location>
        <begin position="106"/>
        <end position="115"/>
    </location>
</feature>
<feature type="region of interest" description="Disordered" evidence="1">
    <location>
        <begin position="101"/>
        <end position="133"/>
    </location>
</feature>
<gene>
    <name evidence="2" type="ORF">BLNAU_31</name>
</gene>
<proteinExistence type="predicted"/>
<dbReference type="EMBL" id="JARBJD010000001">
    <property type="protein sequence ID" value="KAK2964731.1"/>
    <property type="molecule type" value="Genomic_DNA"/>
</dbReference>
<protein>
    <submittedName>
        <fullName evidence="2">Uncharacterized protein</fullName>
    </submittedName>
</protein>
<reference evidence="2 3" key="1">
    <citation type="journal article" date="2022" name="bioRxiv">
        <title>Genomics of Preaxostyla Flagellates Illuminates Evolutionary Transitions and the Path Towards Mitochondrial Loss.</title>
        <authorList>
            <person name="Novak L.V.F."/>
            <person name="Treitli S.C."/>
            <person name="Pyrih J."/>
            <person name="Halakuc P."/>
            <person name="Pipaliya S.V."/>
            <person name="Vacek V."/>
            <person name="Brzon O."/>
            <person name="Soukal P."/>
            <person name="Eme L."/>
            <person name="Dacks J.B."/>
            <person name="Karnkowska A."/>
            <person name="Elias M."/>
            <person name="Hampl V."/>
        </authorList>
    </citation>
    <scope>NUCLEOTIDE SEQUENCE [LARGE SCALE GENOMIC DNA]</scope>
    <source>
        <strain evidence="2">NAU3</strain>
        <tissue evidence="2">Gut</tissue>
    </source>
</reference>
<dbReference type="Proteomes" id="UP001281761">
    <property type="component" value="Unassembled WGS sequence"/>
</dbReference>
<name>A0ABQ9YM33_9EUKA</name>
<accession>A0ABQ9YM33</accession>
<evidence type="ECO:0000313" key="2">
    <source>
        <dbReference type="EMBL" id="KAK2964731.1"/>
    </source>
</evidence>
<sequence length="150" mass="16576">MMDPYLYSSMSSDESKIESDNEQGFSPSESLTALGLDISELTHKQQHKLYSFLVETASLLTKATEESSIENYVKAFVSSLSTSDEIAREALSFLTPLLAEGKEEVQSTSESPKNGETSHKSSSKPSEQVTKEDLSALEARLISMIRQMKQ</sequence>